<feature type="active site" evidence="4">
    <location>
        <position position="68"/>
    </location>
</feature>
<evidence type="ECO:0000313" key="6">
    <source>
        <dbReference type="EMBL" id="KLI03187.1"/>
    </source>
</evidence>
<gene>
    <name evidence="6" type="ORF">SINU_04300</name>
</gene>
<dbReference type="HAMAP" id="MF_00745">
    <property type="entry name" value="SprT_like"/>
    <property type="match status" value="1"/>
</dbReference>
<reference evidence="6 7" key="1">
    <citation type="journal article" date="2011" name="J. Bacteriol.">
        <title>Draft genome sequence of Sporolactobacillus inulinus strain CASD, an efficient D-lactic acid-producing bacterium with high-concentration lactate tolerance capability.</title>
        <authorList>
            <person name="Yu B."/>
            <person name="Su F."/>
            <person name="Wang L."/>
            <person name="Xu K."/>
            <person name="Zhao B."/>
            <person name="Xu P."/>
        </authorList>
    </citation>
    <scope>NUCLEOTIDE SEQUENCE [LARGE SCALE GENOMIC DNA]</scope>
    <source>
        <strain evidence="6 7">CASD</strain>
    </source>
</reference>
<keyword evidence="2 4" id="KW-0479">Metal-binding</keyword>
<evidence type="ECO:0000256" key="2">
    <source>
        <dbReference type="ARBA" id="ARBA00022723"/>
    </source>
</evidence>
<evidence type="ECO:0000256" key="1">
    <source>
        <dbReference type="ARBA" id="ARBA00022490"/>
    </source>
</evidence>
<comment type="similarity">
    <text evidence="4">Belongs to the SprT family.</text>
</comment>
<dbReference type="InterPro" id="IPR006640">
    <property type="entry name" value="SprT-like_domain"/>
</dbReference>
<dbReference type="OrthoDB" id="9799909at2"/>
<proteinExistence type="inferred from homology"/>
<feature type="domain" description="SprT-like" evidence="5">
    <location>
        <begin position="4"/>
        <end position="149"/>
    </location>
</feature>
<protein>
    <recommendedName>
        <fullName evidence="4">Protein SprT-like</fullName>
    </recommendedName>
</protein>
<organism evidence="6 7">
    <name type="scientific">Sporolactobacillus inulinus CASD</name>
    <dbReference type="NCBI Taxonomy" id="1069536"/>
    <lineage>
        <taxon>Bacteria</taxon>
        <taxon>Bacillati</taxon>
        <taxon>Bacillota</taxon>
        <taxon>Bacilli</taxon>
        <taxon>Bacillales</taxon>
        <taxon>Sporolactobacillaceae</taxon>
        <taxon>Sporolactobacillus</taxon>
    </lineage>
</organism>
<sequence>MTNEELQKLVEQISLDSFHRPFLHRAVFNPRLRTTGGRYLLITHALEFNNRQLQHFGIESFVKIIKHELCHYHLHLLGMGYRHRDADFRTLLAKVGGSRYCEAIPHARTRSSVRYDYQCAVCGAHFRRKRKLDTKRYVCGTCGGSIRLISKRRINK</sequence>
<dbReference type="InterPro" id="IPR035240">
    <property type="entry name" value="SprT_Zn_ribbon"/>
</dbReference>
<dbReference type="Pfam" id="PF10263">
    <property type="entry name" value="SprT-like"/>
    <property type="match status" value="1"/>
</dbReference>
<evidence type="ECO:0000313" key="7">
    <source>
        <dbReference type="Proteomes" id="UP000035553"/>
    </source>
</evidence>
<evidence type="ECO:0000256" key="4">
    <source>
        <dbReference type="HAMAP-Rule" id="MF_00745"/>
    </source>
</evidence>
<evidence type="ECO:0000259" key="5">
    <source>
        <dbReference type="SMART" id="SM00731"/>
    </source>
</evidence>
<comment type="cofactor">
    <cofactor evidence="4">
        <name>Zn(2+)</name>
        <dbReference type="ChEBI" id="CHEBI:29105"/>
    </cofactor>
    <text evidence="4">Binds 1 zinc ion.</text>
</comment>
<dbReference type="GO" id="GO:0006950">
    <property type="term" value="P:response to stress"/>
    <property type="evidence" value="ECO:0007669"/>
    <property type="project" value="UniProtKB-ARBA"/>
</dbReference>
<dbReference type="STRING" id="1069536.SINU_04300"/>
<dbReference type="NCBIfam" id="NF003339">
    <property type="entry name" value="PRK04351.1"/>
    <property type="match status" value="1"/>
</dbReference>
<dbReference type="AlphaFoldDB" id="A0A0U1QQU6"/>
<name>A0A0U1QQU6_9BACL</name>
<accession>A0A0U1QQU6</accession>
<dbReference type="EMBL" id="AFVQ02000051">
    <property type="protein sequence ID" value="KLI03187.1"/>
    <property type="molecule type" value="Genomic_DNA"/>
</dbReference>
<dbReference type="SMART" id="SM00731">
    <property type="entry name" value="SprT"/>
    <property type="match status" value="1"/>
</dbReference>
<dbReference type="Pfam" id="PF17283">
    <property type="entry name" value="Zn_ribbon_SprT"/>
    <property type="match status" value="1"/>
</dbReference>
<dbReference type="RefSeq" id="WP_010024773.1">
    <property type="nucleotide sequence ID" value="NZ_AFVQ02000051.1"/>
</dbReference>
<evidence type="ECO:0000256" key="3">
    <source>
        <dbReference type="ARBA" id="ARBA00022833"/>
    </source>
</evidence>
<dbReference type="Proteomes" id="UP000035553">
    <property type="component" value="Unassembled WGS sequence"/>
</dbReference>
<dbReference type="GO" id="GO:0008270">
    <property type="term" value="F:zinc ion binding"/>
    <property type="evidence" value="ECO:0007669"/>
    <property type="project" value="UniProtKB-UniRule"/>
</dbReference>
<comment type="subcellular location">
    <subcellularLocation>
        <location evidence="4">Cytoplasm</location>
    </subcellularLocation>
</comment>
<comment type="caution">
    <text evidence="6">The sequence shown here is derived from an EMBL/GenBank/DDBJ whole genome shotgun (WGS) entry which is preliminary data.</text>
</comment>
<dbReference type="InterPro" id="IPR023524">
    <property type="entry name" value="Uncharacterised_SprT-like"/>
</dbReference>
<feature type="binding site" evidence="4">
    <location>
        <position position="71"/>
    </location>
    <ligand>
        <name>Zn(2+)</name>
        <dbReference type="ChEBI" id="CHEBI:29105"/>
    </ligand>
</feature>
<dbReference type="GO" id="GO:0005737">
    <property type="term" value="C:cytoplasm"/>
    <property type="evidence" value="ECO:0007669"/>
    <property type="project" value="UniProtKB-SubCell"/>
</dbReference>
<keyword evidence="7" id="KW-1185">Reference proteome</keyword>
<feature type="binding site" evidence="4">
    <location>
        <position position="67"/>
    </location>
    <ligand>
        <name>Zn(2+)</name>
        <dbReference type="ChEBI" id="CHEBI:29105"/>
    </ligand>
</feature>
<keyword evidence="3 4" id="KW-0862">Zinc</keyword>
<keyword evidence="1 4" id="KW-0963">Cytoplasm</keyword>